<sequence length="29" mass="3272">MIVMAQLSVLLPCCSNSVCPQGYWLSWLE</sequence>
<accession>A0A2P2P9J1</accession>
<reference evidence="1" key="1">
    <citation type="submission" date="2018-02" db="EMBL/GenBank/DDBJ databases">
        <title>Rhizophora mucronata_Transcriptome.</title>
        <authorList>
            <person name="Meera S.P."/>
            <person name="Sreeshan A."/>
            <person name="Augustine A."/>
        </authorList>
    </citation>
    <scope>NUCLEOTIDE SEQUENCE</scope>
    <source>
        <tissue evidence="1">Leaf</tissue>
    </source>
</reference>
<proteinExistence type="predicted"/>
<evidence type="ECO:0000313" key="1">
    <source>
        <dbReference type="EMBL" id="MBX51379.1"/>
    </source>
</evidence>
<organism evidence="1">
    <name type="scientific">Rhizophora mucronata</name>
    <name type="common">Asiatic mangrove</name>
    <dbReference type="NCBI Taxonomy" id="61149"/>
    <lineage>
        <taxon>Eukaryota</taxon>
        <taxon>Viridiplantae</taxon>
        <taxon>Streptophyta</taxon>
        <taxon>Embryophyta</taxon>
        <taxon>Tracheophyta</taxon>
        <taxon>Spermatophyta</taxon>
        <taxon>Magnoliopsida</taxon>
        <taxon>eudicotyledons</taxon>
        <taxon>Gunneridae</taxon>
        <taxon>Pentapetalae</taxon>
        <taxon>rosids</taxon>
        <taxon>fabids</taxon>
        <taxon>Malpighiales</taxon>
        <taxon>Rhizophoraceae</taxon>
        <taxon>Rhizophora</taxon>
    </lineage>
</organism>
<dbReference type="AlphaFoldDB" id="A0A2P2P9J1"/>
<dbReference type="EMBL" id="GGEC01070895">
    <property type="protein sequence ID" value="MBX51379.1"/>
    <property type="molecule type" value="Transcribed_RNA"/>
</dbReference>
<protein>
    <submittedName>
        <fullName evidence="1">Uncharacterized protein</fullName>
    </submittedName>
</protein>
<name>A0A2P2P9J1_RHIMU</name>